<evidence type="ECO:0000256" key="4">
    <source>
        <dbReference type="ARBA" id="ARBA00023163"/>
    </source>
</evidence>
<dbReference type="OrthoDB" id="1939598at2759"/>
<evidence type="ECO:0000259" key="7">
    <source>
        <dbReference type="PROSITE" id="PS50217"/>
    </source>
</evidence>
<evidence type="ECO:0000256" key="5">
    <source>
        <dbReference type="ARBA" id="ARBA00023242"/>
    </source>
</evidence>
<feature type="compositionally biased region" description="Basic and acidic residues" evidence="6">
    <location>
        <begin position="177"/>
        <end position="201"/>
    </location>
</feature>
<keyword evidence="5" id="KW-0539">Nucleus</keyword>
<keyword evidence="4" id="KW-0804">Transcription</keyword>
<gene>
    <name evidence="8" type="ORF">BU26DRAFT_501868</name>
</gene>
<dbReference type="AlphaFoldDB" id="A0A6A6IUD4"/>
<feature type="region of interest" description="Disordered" evidence="6">
    <location>
        <begin position="99"/>
        <end position="201"/>
    </location>
</feature>
<dbReference type="PROSITE" id="PS50217">
    <property type="entry name" value="BZIP"/>
    <property type="match status" value="1"/>
</dbReference>
<dbReference type="Gene3D" id="1.20.5.170">
    <property type="match status" value="1"/>
</dbReference>
<dbReference type="PROSITE" id="PS00036">
    <property type="entry name" value="BZIP_BASIC"/>
    <property type="match status" value="1"/>
</dbReference>
<dbReference type="CDD" id="cd14705">
    <property type="entry name" value="bZIP_Zip1"/>
    <property type="match status" value="1"/>
</dbReference>
<evidence type="ECO:0000256" key="3">
    <source>
        <dbReference type="ARBA" id="ARBA00023125"/>
    </source>
</evidence>
<proteinExistence type="predicted"/>
<feature type="domain" description="BZIP" evidence="7">
    <location>
        <begin position="153"/>
        <end position="216"/>
    </location>
</feature>
<dbReference type="Proteomes" id="UP000800094">
    <property type="component" value="Unassembled WGS sequence"/>
</dbReference>
<dbReference type="GeneID" id="54579927"/>
<feature type="compositionally biased region" description="Polar residues" evidence="6">
    <location>
        <begin position="127"/>
        <end position="146"/>
    </location>
</feature>
<keyword evidence="9" id="KW-1185">Reference proteome</keyword>
<protein>
    <recommendedName>
        <fullName evidence="7">BZIP domain-containing protein</fullName>
    </recommendedName>
</protein>
<dbReference type="EMBL" id="ML987191">
    <property type="protein sequence ID" value="KAF2253727.1"/>
    <property type="molecule type" value="Genomic_DNA"/>
</dbReference>
<dbReference type="GO" id="GO:0001228">
    <property type="term" value="F:DNA-binding transcription activator activity, RNA polymerase II-specific"/>
    <property type="evidence" value="ECO:0007669"/>
    <property type="project" value="TreeGrafter"/>
</dbReference>
<dbReference type="RefSeq" id="XP_033688731.1">
    <property type="nucleotide sequence ID" value="XM_033826597.1"/>
</dbReference>
<reference evidence="8" key="1">
    <citation type="journal article" date="2020" name="Stud. Mycol.">
        <title>101 Dothideomycetes genomes: a test case for predicting lifestyles and emergence of pathogens.</title>
        <authorList>
            <person name="Haridas S."/>
            <person name="Albert R."/>
            <person name="Binder M."/>
            <person name="Bloem J."/>
            <person name="Labutti K."/>
            <person name="Salamov A."/>
            <person name="Andreopoulos B."/>
            <person name="Baker S."/>
            <person name="Barry K."/>
            <person name="Bills G."/>
            <person name="Bluhm B."/>
            <person name="Cannon C."/>
            <person name="Castanera R."/>
            <person name="Culley D."/>
            <person name="Daum C."/>
            <person name="Ezra D."/>
            <person name="Gonzalez J."/>
            <person name="Henrissat B."/>
            <person name="Kuo A."/>
            <person name="Liang C."/>
            <person name="Lipzen A."/>
            <person name="Lutzoni F."/>
            <person name="Magnuson J."/>
            <person name="Mondo S."/>
            <person name="Nolan M."/>
            <person name="Ohm R."/>
            <person name="Pangilinan J."/>
            <person name="Park H.-J."/>
            <person name="Ramirez L."/>
            <person name="Alfaro M."/>
            <person name="Sun H."/>
            <person name="Tritt A."/>
            <person name="Yoshinaga Y."/>
            <person name="Zwiers L.-H."/>
            <person name="Turgeon B."/>
            <person name="Goodwin S."/>
            <person name="Spatafora J."/>
            <person name="Crous P."/>
            <person name="Grigoriev I."/>
        </authorList>
    </citation>
    <scope>NUCLEOTIDE SEQUENCE</scope>
    <source>
        <strain evidence="8">CBS 122368</strain>
    </source>
</reference>
<dbReference type="PANTHER" id="PTHR13044">
    <property type="entry name" value="ACTIVATING TRANSCRIPTION FACTOR ATF 4/5"/>
    <property type="match status" value="1"/>
</dbReference>
<dbReference type="Pfam" id="PF07716">
    <property type="entry name" value="bZIP_2"/>
    <property type="match status" value="1"/>
</dbReference>
<evidence type="ECO:0000313" key="8">
    <source>
        <dbReference type="EMBL" id="KAF2253727.1"/>
    </source>
</evidence>
<comment type="subcellular location">
    <subcellularLocation>
        <location evidence="1">Nucleus</location>
    </subcellularLocation>
</comment>
<sequence>MSPFDPAHSSGAPTYTAVSASLSLSGLDDFAPLTDSDMAGAEWYGQDPYHHAAVPEHLLLSRGHEELSVSAGFGYASHNVPVSEGFGGPQYPPVNHPMNGNPYPPFPHDHGVPPLDDLAPLSPIHASYNSNPYQTPYPDSTASSAPSEDPIIADAEEDKRKRNQAASARFRQKKKQREQQILEQSREMQEKTKKLENEVEGLKRENTFLKKLLVEKVDNMSDEDKASLAKAKDAIWKEKG</sequence>
<evidence type="ECO:0000256" key="2">
    <source>
        <dbReference type="ARBA" id="ARBA00023015"/>
    </source>
</evidence>
<evidence type="ECO:0000256" key="6">
    <source>
        <dbReference type="SAM" id="MobiDB-lite"/>
    </source>
</evidence>
<evidence type="ECO:0000256" key="1">
    <source>
        <dbReference type="ARBA" id="ARBA00004123"/>
    </source>
</evidence>
<dbReference type="GO" id="GO:0005634">
    <property type="term" value="C:nucleus"/>
    <property type="evidence" value="ECO:0007669"/>
    <property type="project" value="UniProtKB-SubCell"/>
</dbReference>
<organism evidence="8 9">
    <name type="scientific">Trematosphaeria pertusa</name>
    <dbReference type="NCBI Taxonomy" id="390896"/>
    <lineage>
        <taxon>Eukaryota</taxon>
        <taxon>Fungi</taxon>
        <taxon>Dikarya</taxon>
        <taxon>Ascomycota</taxon>
        <taxon>Pezizomycotina</taxon>
        <taxon>Dothideomycetes</taxon>
        <taxon>Pleosporomycetidae</taxon>
        <taxon>Pleosporales</taxon>
        <taxon>Massarineae</taxon>
        <taxon>Trematosphaeriaceae</taxon>
        <taxon>Trematosphaeria</taxon>
    </lineage>
</organism>
<dbReference type="InterPro" id="IPR046347">
    <property type="entry name" value="bZIP_sf"/>
</dbReference>
<dbReference type="PANTHER" id="PTHR13044:SF14">
    <property type="entry name" value="CRYPTOCEPHAL, ISOFORM A"/>
    <property type="match status" value="1"/>
</dbReference>
<evidence type="ECO:0000313" key="9">
    <source>
        <dbReference type="Proteomes" id="UP000800094"/>
    </source>
</evidence>
<feature type="region of interest" description="Disordered" evidence="6">
    <location>
        <begin position="221"/>
        <end position="240"/>
    </location>
</feature>
<keyword evidence="2" id="KW-0805">Transcription regulation</keyword>
<accession>A0A6A6IUD4</accession>
<dbReference type="GO" id="GO:0000977">
    <property type="term" value="F:RNA polymerase II transcription regulatory region sequence-specific DNA binding"/>
    <property type="evidence" value="ECO:0007669"/>
    <property type="project" value="TreeGrafter"/>
</dbReference>
<keyword evidence="3" id="KW-0238">DNA-binding</keyword>
<dbReference type="SUPFAM" id="SSF57959">
    <property type="entry name" value="Leucine zipper domain"/>
    <property type="match status" value="1"/>
</dbReference>
<name>A0A6A6IUD4_9PLEO</name>
<dbReference type="InterPro" id="IPR004827">
    <property type="entry name" value="bZIP"/>
</dbReference>